<name>A0AAE3T5J6_RALSL</name>
<dbReference type="AlphaFoldDB" id="A0AAE3T5J6"/>
<dbReference type="Proteomes" id="UP001143674">
    <property type="component" value="Unassembled WGS sequence"/>
</dbReference>
<evidence type="ECO:0000313" key="2">
    <source>
        <dbReference type="EMBL" id="MDB0523557.1"/>
    </source>
</evidence>
<reference evidence="2" key="1">
    <citation type="submission" date="2021-09" db="EMBL/GenBank/DDBJ databases">
        <title>Genomic analysis of Ralstonia spp.</title>
        <authorList>
            <person name="Aburjaile F."/>
            <person name="Ariute J.C."/>
            <person name="Pais A.K.L."/>
            <person name="Albuquerque G.M.R."/>
            <person name="Silva A.M.F."/>
            <person name="Brenig B."/>
            <person name="Azevedo V."/>
            <person name="Matiuzzi M."/>
            <person name="Ramos R."/>
            <person name="Goes-Neto A."/>
            <person name="Soares S."/>
            <person name="Iseppon A.M.B."/>
            <person name="Souza E."/>
            <person name="Gama M."/>
        </authorList>
    </citation>
    <scope>NUCLEOTIDE SEQUENCE</scope>
    <source>
        <strain evidence="2">B4</strain>
    </source>
</reference>
<dbReference type="EMBL" id="JAIVEX010000010">
    <property type="protein sequence ID" value="MDB0523557.1"/>
    <property type="molecule type" value="Genomic_DNA"/>
</dbReference>
<dbReference type="RefSeq" id="WP_184849768.1">
    <property type="nucleotide sequence ID" value="NZ_JABZEH010000001.1"/>
</dbReference>
<evidence type="ECO:0000259" key="1">
    <source>
        <dbReference type="Pfam" id="PF20172"/>
    </source>
</evidence>
<feature type="domain" description="DUF6538" evidence="1">
    <location>
        <begin position="5"/>
        <end position="64"/>
    </location>
</feature>
<sequence length="191" mass="21499">MAYNIQKRGNVYYFRRRIPLDLIEQHSGKREIIRSLGTKNRAEAERLARRVSVDLDDEWQAIRTAQPQIMPADWEVKEVGGTLMAFPPPPGGWPKPREMTPAEQEDWERYQLEAAEEVAKLNAQEDAQAEADEAEADRLMRVLDIVERRRVEAGHAPLSREVRAAIASERTASQAAGTAASGVNLESLIVI</sequence>
<proteinExistence type="predicted"/>
<gene>
    <name evidence="2" type="ORF">LBW55_18295</name>
</gene>
<accession>A0AAE3T5J6</accession>
<dbReference type="InterPro" id="IPR046668">
    <property type="entry name" value="DUF6538"/>
</dbReference>
<protein>
    <recommendedName>
        <fullName evidence="1">DUF6538 domain-containing protein</fullName>
    </recommendedName>
</protein>
<comment type="caution">
    <text evidence="2">The sequence shown here is derived from an EMBL/GenBank/DDBJ whole genome shotgun (WGS) entry which is preliminary data.</text>
</comment>
<organism evidence="2 3">
    <name type="scientific">Ralstonia solanacearum</name>
    <name type="common">Pseudomonas solanacearum</name>
    <dbReference type="NCBI Taxonomy" id="305"/>
    <lineage>
        <taxon>Bacteria</taxon>
        <taxon>Pseudomonadati</taxon>
        <taxon>Pseudomonadota</taxon>
        <taxon>Betaproteobacteria</taxon>
        <taxon>Burkholderiales</taxon>
        <taxon>Burkholderiaceae</taxon>
        <taxon>Ralstonia</taxon>
        <taxon>Ralstonia solanacearum species complex</taxon>
    </lineage>
</organism>
<dbReference type="Pfam" id="PF20172">
    <property type="entry name" value="DUF6538"/>
    <property type="match status" value="1"/>
</dbReference>
<evidence type="ECO:0000313" key="3">
    <source>
        <dbReference type="Proteomes" id="UP001143674"/>
    </source>
</evidence>